<feature type="compositionally biased region" description="Basic and acidic residues" evidence="1">
    <location>
        <begin position="195"/>
        <end position="205"/>
    </location>
</feature>
<feature type="signal peptide" evidence="3">
    <location>
        <begin position="1"/>
        <end position="19"/>
    </location>
</feature>
<organism evidence="4 5">
    <name type="scientific">Microdochium trichocladiopsis</name>
    <dbReference type="NCBI Taxonomy" id="1682393"/>
    <lineage>
        <taxon>Eukaryota</taxon>
        <taxon>Fungi</taxon>
        <taxon>Dikarya</taxon>
        <taxon>Ascomycota</taxon>
        <taxon>Pezizomycotina</taxon>
        <taxon>Sordariomycetes</taxon>
        <taxon>Xylariomycetidae</taxon>
        <taxon>Xylariales</taxon>
        <taxon>Microdochiaceae</taxon>
        <taxon>Microdochium</taxon>
    </lineage>
</organism>
<proteinExistence type="predicted"/>
<accession>A0A9P8YIB8</accession>
<evidence type="ECO:0000313" key="4">
    <source>
        <dbReference type="EMBL" id="KAH7039811.1"/>
    </source>
</evidence>
<keyword evidence="2" id="KW-0812">Transmembrane</keyword>
<dbReference type="AlphaFoldDB" id="A0A9P8YIB8"/>
<evidence type="ECO:0000256" key="3">
    <source>
        <dbReference type="SAM" id="SignalP"/>
    </source>
</evidence>
<gene>
    <name evidence="4" type="ORF">B0I36DRAFT_343649</name>
</gene>
<evidence type="ECO:0000256" key="1">
    <source>
        <dbReference type="SAM" id="MobiDB-lite"/>
    </source>
</evidence>
<dbReference type="Proteomes" id="UP000756346">
    <property type="component" value="Unassembled WGS sequence"/>
</dbReference>
<feature type="region of interest" description="Disordered" evidence="1">
    <location>
        <begin position="175"/>
        <end position="226"/>
    </location>
</feature>
<dbReference type="RefSeq" id="XP_046017866.1">
    <property type="nucleotide sequence ID" value="XM_046156182.1"/>
</dbReference>
<keyword evidence="3" id="KW-0732">Signal</keyword>
<keyword evidence="5" id="KW-1185">Reference proteome</keyword>
<dbReference type="EMBL" id="JAGTJQ010000001">
    <property type="protein sequence ID" value="KAH7039811.1"/>
    <property type="molecule type" value="Genomic_DNA"/>
</dbReference>
<name>A0A9P8YIB8_9PEZI</name>
<evidence type="ECO:0000256" key="2">
    <source>
        <dbReference type="SAM" id="Phobius"/>
    </source>
</evidence>
<feature type="region of interest" description="Disordered" evidence="1">
    <location>
        <begin position="136"/>
        <end position="159"/>
    </location>
</feature>
<protein>
    <submittedName>
        <fullName evidence="4">Uncharacterized protein</fullName>
    </submittedName>
</protein>
<dbReference type="GeneID" id="70185728"/>
<reference evidence="4" key="1">
    <citation type="journal article" date="2021" name="Nat. Commun.">
        <title>Genetic determinants of endophytism in the Arabidopsis root mycobiome.</title>
        <authorList>
            <person name="Mesny F."/>
            <person name="Miyauchi S."/>
            <person name="Thiergart T."/>
            <person name="Pickel B."/>
            <person name="Atanasova L."/>
            <person name="Karlsson M."/>
            <person name="Huettel B."/>
            <person name="Barry K.W."/>
            <person name="Haridas S."/>
            <person name="Chen C."/>
            <person name="Bauer D."/>
            <person name="Andreopoulos W."/>
            <person name="Pangilinan J."/>
            <person name="LaButti K."/>
            <person name="Riley R."/>
            <person name="Lipzen A."/>
            <person name="Clum A."/>
            <person name="Drula E."/>
            <person name="Henrissat B."/>
            <person name="Kohler A."/>
            <person name="Grigoriev I.V."/>
            <person name="Martin F.M."/>
            <person name="Hacquard S."/>
        </authorList>
    </citation>
    <scope>NUCLEOTIDE SEQUENCE</scope>
    <source>
        <strain evidence="4">MPI-CAGE-CH-0230</strain>
    </source>
</reference>
<feature type="transmembrane region" description="Helical" evidence="2">
    <location>
        <begin position="105"/>
        <end position="130"/>
    </location>
</feature>
<dbReference type="OrthoDB" id="5152093at2759"/>
<evidence type="ECO:0000313" key="5">
    <source>
        <dbReference type="Proteomes" id="UP000756346"/>
    </source>
</evidence>
<sequence length="226" mass="23135">MRSQFQAVGLLLAPALVAATTGPRVRPNGFLPSSGKINVLATCGVGEETCEWGCMDAGAVCCNDNTAEYCNPGYFCIPDGCCPEGNTCDGYSPAPSTDDDGQLPVGAIVGGVVGGVAILALIGFGIWFIIRRNKSGRQNGGQGPSSQMAQGPAPTYIPGGYGMRNSQYVDYGPAGAAAGGVPKSPAEPPASSANDTHRATRDSKGPTRLATTENSLRSEHNPLELA</sequence>
<keyword evidence="2" id="KW-1133">Transmembrane helix</keyword>
<keyword evidence="2" id="KW-0472">Membrane</keyword>
<feature type="chain" id="PRO_5040258060" evidence="3">
    <location>
        <begin position="20"/>
        <end position="226"/>
    </location>
</feature>
<feature type="compositionally biased region" description="Basic and acidic residues" evidence="1">
    <location>
        <begin position="216"/>
        <end position="226"/>
    </location>
</feature>
<comment type="caution">
    <text evidence="4">The sequence shown here is derived from an EMBL/GenBank/DDBJ whole genome shotgun (WGS) entry which is preliminary data.</text>
</comment>